<feature type="non-terminal residue" evidence="1">
    <location>
        <position position="93"/>
    </location>
</feature>
<dbReference type="EMBL" id="JAAHCF010001080">
    <property type="protein sequence ID" value="KAK8141253.1"/>
    <property type="molecule type" value="Genomic_DNA"/>
</dbReference>
<reference evidence="1 2" key="1">
    <citation type="submission" date="2020-02" db="EMBL/GenBank/DDBJ databases">
        <title>Comparative genomics of the hypocrealean fungal genus Beauvera.</title>
        <authorList>
            <person name="Showalter D.N."/>
            <person name="Bushley K.E."/>
            <person name="Rehner S.A."/>
        </authorList>
    </citation>
    <scope>NUCLEOTIDE SEQUENCE [LARGE SCALE GENOMIC DNA]</scope>
    <source>
        <strain evidence="1 2">ARSEF4384</strain>
    </source>
</reference>
<keyword evidence="2" id="KW-1185">Reference proteome</keyword>
<organism evidence="1 2">
    <name type="scientific">Beauveria asiatica</name>
    <dbReference type="NCBI Taxonomy" id="1069075"/>
    <lineage>
        <taxon>Eukaryota</taxon>
        <taxon>Fungi</taxon>
        <taxon>Dikarya</taxon>
        <taxon>Ascomycota</taxon>
        <taxon>Pezizomycotina</taxon>
        <taxon>Sordariomycetes</taxon>
        <taxon>Hypocreomycetidae</taxon>
        <taxon>Hypocreales</taxon>
        <taxon>Cordycipitaceae</taxon>
        <taxon>Beauveria</taxon>
    </lineage>
</organism>
<name>A0AAW0RGW4_9HYPO</name>
<proteinExistence type="predicted"/>
<dbReference type="Proteomes" id="UP001397290">
    <property type="component" value="Unassembled WGS sequence"/>
</dbReference>
<protein>
    <submittedName>
        <fullName evidence="1">Uncharacterized protein</fullName>
    </submittedName>
</protein>
<gene>
    <name evidence="1" type="ORF">G3M48_000440</name>
</gene>
<comment type="caution">
    <text evidence="1">The sequence shown here is derived from an EMBL/GenBank/DDBJ whole genome shotgun (WGS) entry which is preliminary data.</text>
</comment>
<dbReference type="AlphaFoldDB" id="A0AAW0RGW4"/>
<evidence type="ECO:0000313" key="2">
    <source>
        <dbReference type="Proteomes" id="UP001397290"/>
    </source>
</evidence>
<sequence length="93" mass="10671">MTGMTDESALKTLQYMAEYVQKSFADLNDIQPPQVVYDHTISQINVVLHRCFERLREKQPHDAGSIENEIVRYSGGRKMLEVNGLRDAENACR</sequence>
<evidence type="ECO:0000313" key="1">
    <source>
        <dbReference type="EMBL" id="KAK8141253.1"/>
    </source>
</evidence>
<accession>A0AAW0RGW4</accession>